<keyword evidence="3" id="KW-0614">Plasmid</keyword>
<accession>A0A2S2CXI4</accession>
<dbReference type="FunFam" id="3.90.1010.10:FF:000002">
    <property type="entry name" value="Iron-sulfur cluster assembly scaffold protein NifU"/>
    <property type="match status" value="1"/>
</dbReference>
<evidence type="ECO:0000313" key="4">
    <source>
        <dbReference type="Proteomes" id="UP000245629"/>
    </source>
</evidence>
<evidence type="ECO:0000313" key="3">
    <source>
        <dbReference type="EMBL" id="AWK89196.1"/>
    </source>
</evidence>
<dbReference type="InterPro" id="IPR002871">
    <property type="entry name" value="NIF_FeS_clus_asmbl_NifU_N"/>
</dbReference>
<geneLocation type="plasmid" evidence="3 4">
    <name>unnamed1</name>
</geneLocation>
<reference evidence="4" key="1">
    <citation type="submission" date="2018-05" db="EMBL/GenBank/DDBJ databases">
        <title>Azospirillum thermophila sp. nov., a novel isolated from hot spring.</title>
        <authorList>
            <person name="Zhao Z."/>
        </authorList>
    </citation>
    <scope>NUCLEOTIDE SEQUENCE [LARGE SCALE GENOMIC DNA]</scope>
    <source>
        <strain evidence="4">CFH 70021</strain>
        <plasmid evidence="4">unnamed1</plasmid>
    </source>
</reference>
<dbReference type="GO" id="GO:0016226">
    <property type="term" value="P:iron-sulfur cluster assembly"/>
    <property type="evidence" value="ECO:0007669"/>
    <property type="project" value="InterPro"/>
</dbReference>
<dbReference type="SUPFAM" id="SSF82649">
    <property type="entry name" value="SufE/NifU"/>
    <property type="match status" value="1"/>
</dbReference>
<keyword evidence="4" id="KW-1185">Reference proteome</keyword>
<feature type="domain" description="NIF system FeS cluster assembly NifU N-terminal" evidence="2">
    <location>
        <begin position="9"/>
        <end position="98"/>
    </location>
</feature>
<proteinExistence type="inferred from homology"/>
<dbReference type="RefSeq" id="WP_109332195.1">
    <property type="nucleotide sequence ID" value="NZ_CP029356.1"/>
</dbReference>
<dbReference type="KEGG" id="azz:DEW08_24790"/>
<dbReference type="CDD" id="cd06664">
    <property type="entry name" value="IscU_like"/>
    <property type="match status" value="1"/>
</dbReference>
<comment type="similarity">
    <text evidence="1">Belongs to the NifU family.</text>
</comment>
<dbReference type="GO" id="GO:0051536">
    <property type="term" value="F:iron-sulfur cluster binding"/>
    <property type="evidence" value="ECO:0007669"/>
    <property type="project" value="InterPro"/>
</dbReference>
<protein>
    <submittedName>
        <fullName evidence="3">SUF system NifU family Fe-S cluster assembly protein</fullName>
    </submittedName>
</protein>
<evidence type="ECO:0000259" key="2">
    <source>
        <dbReference type="Pfam" id="PF01592"/>
    </source>
</evidence>
<dbReference type="AlphaFoldDB" id="A0A2S2CXI4"/>
<dbReference type="Proteomes" id="UP000245629">
    <property type="component" value="Plasmid unnamed1"/>
</dbReference>
<dbReference type="OrthoDB" id="9804157at2"/>
<dbReference type="Gene3D" id="3.90.1010.10">
    <property type="match status" value="1"/>
</dbReference>
<name>A0A2S2CXI4_9PROT</name>
<dbReference type="PANTHER" id="PTHR10093">
    <property type="entry name" value="IRON-SULFUR CLUSTER ASSEMBLY ENZYME NIFU HOMOLOG"/>
    <property type="match status" value="1"/>
</dbReference>
<organism evidence="3 4">
    <name type="scientific">Azospirillum thermophilum</name>
    <dbReference type="NCBI Taxonomy" id="2202148"/>
    <lineage>
        <taxon>Bacteria</taxon>
        <taxon>Pseudomonadati</taxon>
        <taxon>Pseudomonadota</taxon>
        <taxon>Alphaproteobacteria</taxon>
        <taxon>Rhodospirillales</taxon>
        <taxon>Azospirillaceae</taxon>
        <taxon>Azospirillum</taxon>
    </lineage>
</organism>
<sequence>MMDDLRELYQEVILDHGKNPRNFRHPDDANREAKGENPMCGDRFMVYLKLKDGVIEDVAFQGRGCAISTASASMMTEVVQGKTAEQAKALFETFHDLCTKDDHEHCDHGPVDEEAMEKLMVMSGVRQFPVRVKCATLAWHALNAAIDGEDKVSSEDRD</sequence>
<dbReference type="NCBIfam" id="TIGR01994">
    <property type="entry name" value="SUF_scaf_2"/>
    <property type="match status" value="1"/>
</dbReference>
<dbReference type="Pfam" id="PF01592">
    <property type="entry name" value="NifU_N"/>
    <property type="match status" value="1"/>
</dbReference>
<evidence type="ECO:0000256" key="1">
    <source>
        <dbReference type="ARBA" id="ARBA00006420"/>
    </source>
</evidence>
<dbReference type="GO" id="GO:0005506">
    <property type="term" value="F:iron ion binding"/>
    <property type="evidence" value="ECO:0007669"/>
    <property type="project" value="InterPro"/>
</dbReference>
<gene>
    <name evidence="3" type="ORF">DEW08_24790</name>
</gene>
<dbReference type="EMBL" id="CP029356">
    <property type="protein sequence ID" value="AWK89196.1"/>
    <property type="molecule type" value="Genomic_DNA"/>
</dbReference>